<evidence type="ECO:0000313" key="3">
    <source>
        <dbReference type="EMBL" id="OGN33238.1"/>
    </source>
</evidence>
<name>A0A1F8H878_9BACT</name>
<organism evidence="3 4">
    <name type="scientific">Candidatus Yanofskybacteria bacterium RIFCSPLOWO2_12_FULL_43_11b</name>
    <dbReference type="NCBI Taxonomy" id="1802710"/>
    <lineage>
        <taxon>Bacteria</taxon>
        <taxon>Candidatus Yanofskyibacteriota</taxon>
    </lineage>
</organism>
<keyword evidence="1" id="KW-1133">Transmembrane helix</keyword>
<dbReference type="EMBL" id="MGKY01000022">
    <property type="protein sequence ID" value="OGN33238.1"/>
    <property type="molecule type" value="Genomic_DNA"/>
</dbReference>
<dbReference type="Pfam" id="PF18902">
    <property type="entry name" value="DUF5658"/>
    <property type="match status" value="1"/>
</dbReference>
<proteinExistence type="predicted"/>
<evidence type="ECO:0000259" key="2">
    <source>
        <dbReference type="Pfam" id="PF18902"/>
    </source>
</evidence>
<feature type="transmembrane region" description="Helical" evidence="1">
    <location>
        <begin position="50"/>
        <end position="78"/>
    </location>
</feature>
<dbReference type="InterPro" id="IPR043717">
    <property type="entry name" value="DUF5658"/>
</dbReference>
<evidence type="ECO:0000256" key="1">
    <source>
        <dbReference type="SAM" id="Phobius"/>
    </source>
</evidence>
<keyword evidence="1" id="KW-0812">Transmembrane</keyword>
<gene>
    <name evidence="3" type="ORF">A3G51_02220</name>
</gene>
<keyword evidence="1" id="KW-0472">Membrane</keyword>
<evidence type="ECO:0000313" key="4">
    <source>
        <dbReference type="Proteomes" id="UP000177745"/>
    </source>
</evidence>
<feature type="transmembrane region" description="Helical" evidence="1">
    <location>
        <begin position="85"/>
        <end position="110"/>
    </location>
</feature>
<protein>
    <recommendedName>
        <fullName evidence="2">DUF5658 domain-containing protein</fullName>
    </recommendedName>
</protein>
<dbReference type="Proteomes" id="UP000177745">
    <property type="component" value="Unassembled WGS sequence"/>
</dbReference>
<dbReference type="AlphaFoldDB" id="A0A1F8H878"/>
<comment type="caution">
    <text evidence="3">The sequence shown here is derived from an EMBL/GenBank/DDBJ whole genome shotgun (WGS) entry which is preliminary data.</text>
</comment>
<reference evidence="3 4" key="1">
    <citation type="journal article" date="2016" name="Nat. Commun.">
        <title>Thousands of microbial genomes shed light on interconnected biogeochemical processes in an aquifer system.</title>
        <authorList>
            <person name="Anantharaman K."/>
            <person name="Brown C.T."/>
            <person name="Hug L.A."/>
            <person name="Sharon I."/>
            <person name="Castelle C.J."/>
            <person name="Probst A.J."/>
            <person name="Thomas B.C."/>
            <person name="Singh A."/>
            <person name="Wilkins M.J."/>
            <person name="Karaoz U."/>
            <person name="Brodie E.L."/>
            <person name="Williams K.H."/>
            <person name="Hubbard S.S."/>
            <person name="Banfield J.F."/>
        </authorList>
    </citation>
    <scope>NUCLEOTIDE SEQUENCE [LARGE SCALE GENOMIC DNA]</scope>
</reference>
<sequence length="114" mass="12317">MGGFMRSSWKRPDTPGNIVIVAFILVQCLDGALTYVGVTNWGLAAEANPVVGWTMSVMGIGLGLMTVKLVAVGLGIWLHLCQFHGIVAILTIFCLFVAVLPWVFVFRVLWVPAG</sequence>
<accession>A0A1F8H878</accession>
<feature type="domain" description="DUF5658" evidence="2">
    <location>
        <begin position="22"/>
        <end position="111"/>
    </location>
</feature>